<evidence type="ECO:0000313" key="3">
    <source>
        <dbReference type="Proteomes" id="UP000028058"/>
    </source>
</evidence>
<evidence type="ECO:0000256" key="1">
    <source>
        <dbReference type="SAM" id="SignalP"/>
    </source>
</evidence>
<evidence type="ECO:0000313" key="2">
    <source>
        <dbReference type="EMBL" id="RKM92231.1"/>
    </source>
</evidence>
<keyword evidence="3" id="KW-1185">Reference proteome</keyword>
<dbReference type="AlphaFoldDB" id="A0A3R7FN95"/>
<gene>
    <name evidence="2" type="ORF">SFRA_025425</name>
</gene>
<name>A0A3R7FN95_9ACTN</name>
<accession>A0A3R7FN95</accession>
<reference evidence="2 3" key="1">
    <citation type="journal article" date="2014" name="Genome Announc.">
        <title>Draft Genome Sequence of Streptomyces fradiae ATCC 19609, a Strain Highly Sensitive to Antibiotics.</title>
        <authorList>
            <person name="Bekker O.B."/>
            <person name="Klimina K.M."/>
            <person name="Vatlin A.A."/>
            <person name="Zakharevich N.V."/>
            <person name="Kasianov A.S."/>
            <person name="Danilenko V.N."/>
        </authorList>
    </citation>
    <scope>NUCLEOTIDE SEQUENCE [LARGE SCALE GENOMIC DNA]</scope>
    <source>
        <strain evidence="2 3">ATCC 19609</strain>
    </source>
</reference>
<dbReference type="RefSeq" id="WP_019708175.1">
    <property type="nucleotide sequence ID" value="NZ_CP108540.1"/>
</dbReference>
<feature type="chain" id="PRO_5043188182" evidence="1">
    <location>
        <begin position="28"/>
        <end position="157"/>
    </location>
</feature>
<protein>
    <submittedName>
        <fullName evidence="2">Uncharacterized protein</fullName>
    </submittedName>
</protein>
<feature type="signal peptide" evidence="1">
    <location>
        <begin position="1"/>
        <end position="27"/>
    </location>
</feature>
<proteinExistence type="predicted"/>
<dbReference type="EMBL" id="JNAD02000014">
    <property type="protein sequence ID" value="RKM92231.1"/>
    <property type="molecule type" value="Genomic_DNA"/>
</dbReference>
<dbReference type="OrthoDB" id="4331642at2"/>
<dbReference type="GeneID" id="300073444"/>
<comment type="caution">
    <text evidence="2">The sequence shown here is derived from an EMBL/GenBank/DDBJ whole genome shotgun (WGS) entry which is preliminary data.</text>
</comment>
<dbReference type="Proteomes" id="UP000028058">
    <property type="component" value="Unassembled WGS sequence"/>
</dbReference>
<keyword evidence="1" id="KW-0732">Signal</keyword>
<sequence length="157" mass="15783">MRKIPAVLATLALAALGAAVPATTAQAAPTGALAGCADAWPSATSGYFYAYSGYGCSGFLGKAYGNDSNWGDSGGSFQGGDTNSASSILHKGTSGSAVAVYNGTGTGWTGGYACIAKSEYYVSDLSDNYFTSGAKADNAISSHRWVSNAACNGNWLT</sequence>
<organism evidence="2 3">
    <name type="scientific">Streptomyces xinghaiensis</name>
    <dbReference type="NCBI Taxonomy" id="1038928"/>
    <lineage>
        <taxon>Bacteria</taxon>
        <taxon>Bacillati</taxon>
        <taxon>Actinomycetota</taxon>
        <taxon>Actinomycetes</taxon>
        <taxon>Kitasatosporales</taxon>
        <taxon>Streptomycetaceae</taxon>
        <taxon>Streptomyces</taxon>
    </lineage>
</organism>